<evidence type="ECO:0000313" key="3">
    <source>
        <dbReference type="Proteomes" id="UP000201485"/>
    </source>
</evidence>
<keyword evidence="3" id="KW-1185">Reference proteome</keyword>
<protein>
    <submittedName>
        <fullName evidence="1">ORF_079R</fullName>
    </submittedName>
</protein>
<evidence type="ECO:0000313" key="1">
    <source>
        <dbReference type="EMBL" id="AKU37494.1"/>
    </source>
</evidence>
<dbReference type="RefSeq" id="YP_009163840.1">
    <property type="nucleotide sequence ID" value="NC_027778.1"/>
</dbReference>
<sequence length="172" mass="19333">MNRNLLVGGGCPYPHFDPIVFPDSKPTSYTTVNANKFATPHTSNQNVTTASEEVAITGMDNHRIYTALRQGDHVLFMVKGVLKTTADDYKVYLYLKDTARTAGQQTEKITEFSTARISTDYVIINGSKLWRVEFPVNENATFELKLKCTADTSKTYQIHSLEEAFIVSRNVE</sequence>
<dbReference type="EMBL" id="KR139659">
    <property type="protein sequence ID" value="AKU37494.1"/>
    <property type="molecule type" value="Genomic_DNA"/>
</dbReference>
<evidence type="ECO:0000313" key="4">
    <source>
        <dbReference type="Proteomes" id="UP000510602"/>
    </source>
</evidence>
<dbReference type="GeneID" id="25479128"/>
<dbReference type="OrthoDB" id="34022at10239"/>
<reference evidence="1 3" key="1">
    <citation type="journal article" date="2015" name="PLoS Pathog.">
        <title>A Novel Virus Causes Scale Drop Disease in Lates calcarifer.</title>
        <authorList>
            <person name="de Groof A."/>
            <person name="Guelen L."/>
            <person name="Deijs M."/>
            <person name="van der Wal Y."/>
            <person name="Miyata M."/>
            <person name="Ng K.S."/>
            <person name="van Grinsven L."/>
            <person name="Simmelink B."/>
            <person name="Biermann Y."/>
            <person name="Grisez L."/>
            <person name="van Lent J."/>
            <person name="de Ronde A."/>
            <person name="Chang S.F."/>
            <person name="Schrier C."/>
            <person name="van der Hoek L."/>
        </authorList>
    </citation>
    <scope>NUCLEOTIDE SEQUENCE [LARGE SCALE GENOMIC DNA]</scope>
    <source>
        <strain evidence="1">C4575</strain>
    </source>
</reference>
<name>A0A0K1L6J2_9VIRU</name>
<proteinExistence type="predicted"/>
<reference evidence="2 4" key="2">
    <citation type="submission" date="2019-10" db="EMBL/GenBank/DDBJ databases">
        <authorList>
            <person name="Kayansamruaj P."/>
        </authorList>
    </citation>
    <scope>NUCLEOTIDE SEQUENCE [LARGE SCALE GENOMIC DNA]</scope>
    <source>
        <strain evidence="2">SDDV_Thai_2019</strain>
    </source>
</reference>
<dbReference type="EMBL" id="MN562489">
    <property type="protein sequence ID" value="QLI60753.1"/>
    <property type="molecule type" value="Genomic_DNA"/>
</dbReference>
<dbReference type="Proteomes" id="UP000510602">
    <property type="component" value="Segment"/>
</dbReference>
<organism evidence="1 3">
    <name type="scientific">Scale drop disease virus</name>
    <dbReference type="NCBI Taxonomy" id="1697349"/>
    <lineage>
        <taxon>Viruses</taxon>
        <taxon>Varidnaviria</taxon>
        <taxon>Bamfordvirae</taxon>
        <taxon>Nucleocytoviricota</taxon>
        <taxon>Megaviricetes</taxon>
        <taxon>Pimascovirales</taxon>
        <taxon>Pimascovirales incertae sedis</taxon>
        <taxon>Iridoviridae</taxon>
        <taxon>Alphairidovirinae</taxon>
        <taxon>Megalocytivirus</taxon>
        <taxon>Megalocytivirus lates1</taxon>
    </lineage>
</organism>
<gene>
    <name evidence="1" type="ORF">SDDV_079</name>
</gene>
<dbReference type="KEGG" id="vg:25479128"/>
<dbReference type="Proteomes" id="UP000201485">
    <property type="component" value="Segment"/>
</dbReference>
<accession>A0A0K1L6J2</accession>
<evidence type="ECO:0000313" key="2">
    <source>
        <dbReference type="EMBL" id="QLI60753.1"/>
    </source>
</evidence>